<evidence type="ECO:0000313" key="2">
    <source>
        <dbReference type="EMBL" id="KAK8942891.1"/>
    </source>
</evidence>
<proteinExistence type="predicted"/>
<dbReference type="PANTHER" id="PTHR36733:SF1">
    <property type="entry name" value="CELL WALL PROTEIN-RELATED"/>
    <property type="match status" value="1"/>
</dbReference>
<sequence>MAQEILPRSYLSLLIAASLLISLVATGAATSRAADSGHHNAGDDVSSVKKQSTAFADNKLFHEGTVLIPGIGRYMIGSHRLPSIHGLDHSIPAAVRPRYIPGNDDTFVPNPGYEVPIPGSRGQSNLP</sequence>
<feature type="chain" id="PRO_5042863151" description="Cell wall protein" evidence="1">
    <location>
        <begin position="30"/>
        <end position="127"/>
    </location>
</feature>
<organism evidence="2 3">
    <name type="scientific">Platanthera zijinensis</name>
    <dbReference type="NCBI Taxonomy" id="2320716"/>
    <lineage>
        <taxon>Eukaryota</taxon>
        <taxon>Viridiplantae</taxon>
        <taxon>Streptophyta</taxon>
        <taxon>Embryophyta</taxon>
        <taxon>Tracheophyta</taxon>
        <taxon>Spermatophyta</taxon>
        <taxon>Magnoliopsida</taxon>
        <taxon>Liliopsida</taxon>
        <taxon>Asparagales</taxon>
        <taxon>Orchidaceae</taxon>
        <taxon>Orchidoideae</taxon>
        <taxon>Orchideae</taxon>
        <taxon>Orchidinae</taxon>
        <taxon>Platanthera</taxon>
    </lineage>
</organism>
<keyword evidence="3" id="KW-1185">Reference proteome</keyword>
<feature type="signal peptide" evidence="1">
    <location>
        <begin position="1"/>
        <end position="29"/>
    </location>
</feature>
<evidence type="ECO:0008006" key="4">
    <source>
        <dbReference type="Google" id="ProtNLM"/>
    </source>
</evidence>
<protein>
    <recommendedName>
        <fullName evidence="4">Cell wall protein</fullName>
    </recommendedName>
</protein>
<gene>
    <name evidence="2" type="ORF">KSP39_PZI009278</name>
</gene>
<accession>A0AAP0BL51</accession>
<dbReference type="AlphaFoldDB" id="A0AAP0BL51"/>
<comment type="caution">
    <text evidence="2">The sequence shown here is derived from an EMBL/GenBank/DDBJ whole genome shotgun (WGS) entry which is preliminary data.</text>
</comment>
<dbReference type="PANTHER" id="PTHR36733">
    <property type="entry name" value="CELL WALL PROTEIN-RELATED"/>
    <property type="match status" value="1"/>
</dbReference>
<dbReference type="EMBL" id="JBBWWQ010000007">
    <property type="protein sequence ID" value="KAK8942891.1"/>
    <property type="molecule type" value="Genomic_DNA"/>
</dbReference>
<evidence type="ECO:0000313" key="3">
    <source>
        <dbReference type="Proteomes" id="UP001418222"/>
    </source>
</evidence>
<reference evidence="2 3" key="1">
    <citation type="journal article" date="2022" name="Nat. Plants">
        <title>Genomes of leafy and leafless Platanthera orchids illuminate the evolution of mycoheterotrophy.</title>
        <authorList>
            <person name="Li M.H."/>
            <person name="Liu K.W."/>
            <person name="Li Z."/>
            <person name="Lu H.C."/>
            <person name="Ye Q.L."/>
            <person name="Zhang D."/>
            <person name="Wang J.Y."/>
            <person name="Li Y.F."/>
            <person name="Zhong Z.M."/>
            <person name="Liu X."/>
            <person name="Yu X."/>
            <person name="Liu D.K."/>
            <person name="Tu X.D."/>
            <person name="Liu B."/>
            <person name="Hao Y."/>
            <person name="Liao X.Y."/>
            <person name="Jiang Y.T."/>
            <person name="Sun W.H."/>
            <person name="Chen J."/>
            <person name="Chen Y.Q."/>
            <person name="Ai Y."/>
            <person name="Zhai J.W."/>
            <person name="Wu S.S."/>
            <person name="Zhou Z."/>
            <person name="Hsiao Y.Y."/>
            <person name="Wu W.L."/>
            <person name="Chen Y.Y."/>
            <person name="Lin Y.F."/>
            <person name="Hsu J.L."/>
            <person name="Li C.Y."/>
            <person name="Wang Z.W."/>
            <person name="Zhao X."/>
            <person name="Zhong W.Y."/>
            <person name="Ma X.K."/>
            <person name="Ma L."/>
            <person name="Huang J."/>
            <person name="Chen G.Z."/>
            <person name="Huang M.Z."/>
            <person name="Huang L."/>
            <person name="Peng D.H."/>
            <person name="Luo Y.B."/>
            <person name="Zou S.Q."/>
            <person name="Chen S.P."/>
            <person name="Lan S."/>
            <person name="Tsai W.C."/>
            <person name="Van de Peer Y."/>
            <person name="Liu Z.J."/>
        </authorList>
    </citation>
    <scope>NUCLEOTIDE SEQUENCE [LARGE SCALE GENOMIC DNA]</scope>
    <source>
        <strain evidence="2">Lor287</strain>
    </source>
</reference>
<evidence type="ECO:0000256" key="1">
    <source>
        <dbReference type="SAM" id="SignalP"/>
    </source>
</evidence>
<dbReference type="Proteomes" id="UP001418222">
    <property type="component" value="Unassembled WGS sequence"/>
</dbReference>
<dbReference type="InterPro" id="IPR034565">
    <property type="entry name" value="Put_cell_wall"/>
</dbReference>
<name>A0AAP0BL51_9ASPA</name>
<keyword evidence="1" id="KW-0732">Signal</keyword>